<dbReference type="Proteomes" id="UP001165960">
    <property type="component" value="Unassembled WGS sequence"/>
</dbReference>
<dbReference type="EMBL" id="QTSX02004977">
    <property type="protein sequence ID" value="KAJ9063160.1"/>
    <property type="molecule type" value="Genomic_DNA"/>
</dbReference>
<comment type="caution">
    <text evidence="1">The sequence shown here is derived from an EMBL/GenBank/DDBJ whole genome shotgun (WGS) entry which is preliminary data.</text>
</comment>
<protein>
    <submittedName>
        <fullName evidence="1">Uncharacterized protein</fullName>
    </submittedName>
</protein>
<evidence type="ECO:0000313" key="1">
    <source>
        <dbReference type="EMBL" id="KAJ9063160.1"/>
    </source>
</evidence>
<accession>A0ACC2SLE3</accession>
<keyword evidence="2" id="KW-1185">Reference proteome</keyword>
<reference evidence="1" key="1">
    <citation type="submission" date="2022-04" db="EMBL/GenBank/DDBJ databases">
        <title>Genome of the entomopathogenic fungus Entomophthora muscae.</title>
        <authorList>
            <person name="Elya C."/>
            <person name="Lovett B.R."/>
            <person name="Lee E."/>
            <person name="Macias A.M."/>
            <person name="Hajek A.E."/>
            <person name="De Bivort B.L."/>
            <person name="Kasson M.T."/>
            <person name="De Fine Licht H.H."/>
            <person name="Stajich J.E."/>
        </authorList>
    </citation>
    <scope>NUCLEOTIDE SEQUENCE</scope>
    <source>
        <strain evidence="1">Berkeley</strain>
    </source>
</reference>
<sequence length="143" mass="15200">MLDFGQVKTKFLYFKGFSFITALSVRASTRKSGMGFELPNLAAKQKRRQPQKPTGGFKPPDTHQGGCGAVQTFLAYLGCLNCPQGRICPGASIETGLGELAAPNSIGAPSPNAIIGLGAPNAALNQICWVLQQICYQTVLLQN</sequence>
<name>A0ACC2SLE3_9FUNG</name>
<organism evidence="1 2">
    <name type="scientific">Entomophthora muscae</name>
    <dbReference type="NCBI Taxonomy" id="34485"/>
    <lineage>
        <taxon>Eukaryota</taxon>
        <taxon>Fungi</taxon>
        <taxon>Fungi incertae sedis</taxon>
        <taxon>Zoopagomycota</taxon>
        <taxon>Entomophthoromycotina</taxon>
        <taxon>Entomophthoromycetes</taxon>
        <taxon>Entomophthorales</taxon>
        <taxon>Entomophthoraceae</taxon>
        <taxon>Entomophthora</taxon>
    </lineage>
</organism>
<evidence type="ECO:0000313" key="2">
    <source>
        <dbReference type="Proteomes" id="UP001165960"/>
    </source>
</evidence>
<gene>
    <name evidence="1" type="ORF">DSO57_1002894</name>
</gene>
<proteinExistence type="predicted"/>